<feature type="compositionally biased region" description="Polar residues" evidence="1">
    <location>
        <begin position="333"/>
        <end position="342"/>
    </location>
</feature>
<dbReference type="EMBL" id="CP119944">
    <property type="protein sequence ID" value="WFC99504.1"/>
    <property type="molecule type" value="Genomic_DNA"/>
</dbReference>
<feature type="compositionally biased region" description="Low complexity" evidence="1">
    <location>
        <begin position="311"/>
        <end position="323"/>
    </location>
</feature>
<accession>A0AAJ5YZM7</accession>
<proteinExistence type="predicted"/>
<name>A0AAJ5YZM7_9BASI</name>
<feature type="compositionally biased region" description="Polar residues" evidence="1">
    <location>
        <begin position="211"/>
        <end position="222"/>
    </location>
</feature>
<evidence type="ECO:0000313" key="3">
    <source>
        <dbReference type="Proteomes" id="UP001219567"/>
    </source>
</evidence>
<evidence type="ECO:0000256" key="1">
    <source>
        <dbReference type="SAM" id="MobiDB-lite"/>
    </source>
</evidence>
<feature type="compositionally biased region" description="Polar residues" evidence="1">
    <location>
        <begin position="175"/>
        <end position="203"/>
    </location>
</feature>
<feature type="compositionally biased region" description="Polar residues" evidence="1">
    <location>
        <begin position="90"/>
        <end position="107"/>
    </location>
</feature>
<organism evidence="2 3">
    <name type="scientific">Malassezia yamatoensis</name>
    <dbReference type="NCBI Taxonomy" id="253288"/>
    <lineage>
        <taxon>Eukaryota</taxon>
        <taxon>Fungi</taxon>
        <taxon>Dikarya</taxon>
        <taxon>Basidiomycota</taxon>
        <taxon>Ustilaginomycotina</taxon>
        <taxon>Malasseziomycetes</taxon>
        <taxon>Malasseziales</taxon>
        <taxon>Malasseziaceae</taxon>
        <taxon>Malassezia</taxon>
    </lineage>
</organism>
<keyword evidence="3" id="KW-1185">Reference proteome</keyword>
<feature type="region of interest" description="Disordered" evidence="1">
    <location>
        <begin position="90"/>
        <end position="222"/>
    </location>
</feature>
<dbReference type="Proteomes" id="UP001219567">
    <property type="component" value="Chromosome 2"/>
</dbReference>
<feature type="region of interest" description="Disordered" evidence="1">
    <location>
        <begin position="284"/>
        <end position="342"/>
    </location>
</feature>
<dbReference type="AlphaFoldDB" id="A0AAJ5YZM7"/>
<evidence type="ECO:0000313" key="2">
    <source>
        <dbReference type="EMBL" id="WFC99504.1"/>
    </source>
</evidence>
<gene>
    <name evidence="2" type="ORF">MYAM1_002249</name>
</gene>
<feature type="compositionally biased region" description="Low complexity" evidence="1">
    <location>
        <begin position="284"/>
        <end position="303"/>
    </location>
</feature>
<reference evidence="2 3" key="1">
    <citation type="submission" date="2023-03" db="EMBL/GenBank/DDBJ databases">
        <title>Mating type loci evolution in Malassezia.</title>
        <authorList>
            <person name="Coelho M.A."/>
        </authorList>
    </citation>
    <scope>NUCLEOTIDE SEQUENCE [LARGE SCALE GENOMIC DNA]</scope>
    <source>
        <strain evidence="2 3">CBS 9725</strain>
    </source>
</reference>
<protein>
    <submittedName>
        <fullName evidence="2">Uncharacterized protein</fullName>
    </submittedName>
</protein>
<sequence>MQSLPHTEGVSEQRSNLIRLAADGDIDSHLLDDKVNDSHAISGSGHELLEAEETRDHKRLTARNLNQIPEAEQLAPGIRIPEHIIGQQLPSQEEQPPTDFVHSSVTMDESDADDQGTNSSVPPELDPRTSTFKPGMPSAGSVFSVAVQPGSPRSILLDTDKRRTSPRQSEIPADSSLNSSAGDSPFSSRATTPILSGRDSNSGAAPHTQRSDTGQSWIGSDIGSQLAESGAATYSSAIREQELAIERQRMREREIIGGEIGIGGPIATPFARLPDNIMQLRSSPSLRSVSSAATVASSPAPSVRESDLDDSLLSTSRSSALPSFADESVRHGSPSSSIAEPT</sequence>
<feature type="region of interest" description="Disordered" evidence="1">
    <location>
        <begin position="36"/>
        <end position="55"/>
    </location>
</feature>